<dbReference type="KEGG" id="pbro:HOP40_19345"/>
<dbReference type="AlphaFoldDB" id="A0A6M6JJZ8"/>
<evidence type="ECO:0000313" key="2">
    <source>
        <dbReference type="EMBL" id="QJY47696.1"/>
    </source>
</evidence>
<accession>A0A6M6JJZ8</accession>
<sequence length="554" mass="56943">MRQHRACWCRKCVTSVDTRSAVITESGERCRTDGRTRERRTPDVHPAPTRTRACALALLACLLTACGTGAAPSTGAVVPDGAVTIALQFAPRSGLAIDTDDAFLLTQLGAVETLVSVDAERRPQPGLATGWTQTDPTTWRFALRPGVVFHDGSPLTADAVVGALTHVAGGAAPPRAIAGTGLTAEADGDAVLVRTADPDPILPLRLSAPGTAVLAPSAYTGDGPPSVVGTGTGLLQITGADAAQGIELTRFDGYWGERAQVSAVSARFLPDPTARALAFRAGDVDVVVGLPEPAVLELRASPDVQVQTVPTPRTASLYLNQSAPPFDDVRVRRAVALAVDRTALAEQALAGSALPASEVFGPAVPWGAPGPAPAADPAAAAALLAEAGHGPGNPLTVRLWTYPNRPELPTLATAVQAMLAGAGITADIRLGEYAAQEPEVLAGRYDMMLLSRNLLTDLPDAAGVLTSDYGCAGTYNLNRSCSPALDALVAGLVDVPDAAARQDVFARAAQLLEAEAVGVPLVHTVDSSATRGVTGFVPDPANRVLVTAELARTG</sequence>
<dbReference type="Gene3D" id="3.40.190.10">
    <property type="entry name" value="Periplasmic binding protein-like II"/>
    <property type="match status" value="1"/>
</dbReference>
<dbReference type="GO" id="GO:0043190">
    <property type="term" value="C:ATP-binding cassette (ABC) transporter complex"/>
    <property type="evidence" value="ECO:0007669"/>
    <property type="project" value="InterPro"/>
</dbReference>
<dbReference type="InterPro" id="IPR000914">
    <property type="entry name" value="SBP_5_dom"/>
</dbReference>
<dbReference type="GO" id="GO:1904680">
    <property type="term" value="F:peptide transmembrane transporter activity"/>
    <property type="evidence" value="ECO:0007669"/>
    <property type="project" value="TreeGrafter"/>
</dbReference>
<evidence type="ECO:0000259" key="1">
    <source>
        <dbReference type="Pfam" id="PF00496"/>
    </source>
</evidence>
<reference evidence="2 3" key="1">
    <citation type="submission" date="2020-05" db="EMBL/GenBank/DDBJ databases">
        <authorList>
            <person name="Mo P."/>
        </authorList>
    </citation>
    <scope>NUCLEOTIDE SEQUENCE [LARGE SCALE GENOMIC DNA]</scope>
    <source>
        <strain evidence="2 3">Gen01</strain>
    </source>
</reference>
<feature type="domain" description="Solute-binding protein family 5" evidence="1">
    <location>
        <begin position="123"/>
        <end position="475"/>
    </location>
</feature>
<dbReference type="EMBL" id="CP053564">
    <property type="protein sequence ID" value="QJY47696.1"/>
    <property type="molecule type" value="Genomic_DNA"/>
</dbReference>
<dbReference type="PANTHER" id="PTHR30290:SF65">
    <property type="entry name" value="MONOACYL PHOSPHATIDYLINOSITOL TETRAMANNOSIDE-BINDING PROTEIN LPQW-RELATED"/>
    <property type="match status" value="1"/>
</dbReference>
<organism evidence="2 3">
    <name type="scientific">Pseudonocardia broussonetiae</name>
    <dbReference type="NCBI Taxonomy" id="2736640"/>
    <lineage>
        <taxon>Bacteria</taxon>
        <taxon>Bacillati</taxon>
        <taxon>Actinomycetota</taxon>
        <taxon>Actinomycetes</taxon>
        <taxon>Pseudonocardiales</taxon>
        <taxon>Pseudonocardiaceae</taxon>
        <taxon>Pseudonocardia</taxon>
    </lineage>
</organism>
<evidence type="ECO:0000313" key="3">
    <source>
        <dbReference type="Proteomes" id="UP000505377"/>
    </source>
</evidence>
<protein>
    <submittedName>
        <fullName evidence="2">ABC transporter substrate-binding protein</fullName>
    </submittedName>
</protein>
<dbReference type="SUPFAM" id="SSF53850">
    <property type="entry name" value="Periplasmic binding protein-like II"/>
    <property type="match status" value="1"/>
</dbReference>
<gene>
    <name evidence="2" type="ORF">HOP40_19345</name>
</gene>
<proteinExistence type="predicted"/>
<dbReference type="PANTHER" id="PTHR30290">
    <property type="entry name" value="PERIPLASMIC BINDING COMPONENT OF ABC TRANSPORTER"/>
    <property type="match status" value="1"/>
</dbReference>
<dbReference type="Pfam" id="PF00496">
    <property type="entry name" value="SBP_bac_5"/>
    <property type="match status" value="1"/>
</dbReference>
<name>A0A6M6JJZ8_9PSEU</name>
<dbReference type="GO" id="GO:0042597">
    <property type="term" value="C:periplasmic space"/>
    <property type="evidence" value="ECO:0007669"/>
    <property type="project" value="UniProtKB-ARBA"/>
</dbReference>
<keyword evidence="3" id="KW-1185">Reference proteome</keyword>
<dbReference type="GO" id="GO:0015833">
    <property type="term" value="P:peptide transport"/>
    <property type="evidence" value="ECO:0007669"/>
    <property type="project" value="TreeGrafter"/>
</dbReference>
<dbReference type="Gene3D" id="3.10.105.10">
    <property type="entry name" value="Dipeptide-binding Protein, Domain 3"/>
    <property type="match status" value="1"/>
</dbReference>
<dbReference type="Proteomes" id="UP000505377">
    <property type="component" value="Chromosome"/>
</dbReference>
<dbReference type="InterPro" id="IPR039424">
    <property type="entry name" value="SBP_5"/>
</dbReference>
<dbReference type="PIRSF" id="PIRSF002741">
    <property type="entry name" value="MppA"/>
    <property type="match status" value="1"/>
</dbReference>
<dbReference type="InterPro" id="IPR030678">
    <property type="entry name" value="Peptide/Ni-bd"/>
</dbReference>